<dbReference type="GO" id="GO:0016020">
    <property type="term" value="C:membrane"/>
    <property type="evidence" value="ECO:0007669"/>
    <property type="project" value="UniProtKB-SubCell"/>
</dbReference>
<dbReference type="STRING" id="537013.CLOSTMETH_02586"/>
<name>C0EFE4_9FIRM</name>
<comment type="caution">
    <text evidence="7">The sequence shown here is derived from an EMBL/GenBank/DDBJ whole genome shotgun (WGS) entry which is preliminary data.</text>
</comment>
<dbReference type="HOGENOM" id="CLU_2449406_0_0_9"/>
<keyword evidence="3 5" id="KW-1133">Transmembrane helix</keyword>
<dbReference type="EMBL" id="ACEC01000090">
    <property type="protein sequence ID" value="EEG29804.1"/>
    <property type="molecule type" value="Genomic_DNA"/>
</dbReference>
<evidence type="ECO:0000313" key="7">
    <source>
        <dbReference type="EMBL" id="EEG29804.1"/>
    </source>
</evidence>
<protein>
    <recommendedName>
        <fullName evidence="6">RDD domain-containing protein</fullName>
    </recommendedName>
</protein>
<dbReference type="InterPro" id="IPR010432">
    <property type="entry name" value="RDD"/>
</dbReference>
<sequence length="89" mass="10463">MFFISYLKLFCIIFFLKDIPFRNGIGKKIYKINIISCKTKKQATLFQLLFRNITLFIFPIEIVVLIFSHNDMRLGDRLAGTMVIAQQKL</sequence>
<feature type="transmembrane region" description="Helical" evidence="5">
    <location>
        <begin position="48"/>
        <end position="68"/>
    </location>
</feature>
<evidence type="ECO:0000259" key="6">
    <source>
        <dbReference type="Pfam" id="PF06271"/>
    </source>
</evidence>
<keyword evidence="4 5" id="KW-0472">Membrane</keyword>
<evidence type="ECO:0000313" key="8">
    <source>
        <dbReference type="Proteomes" id="UP000003340"/>
    </source>
</evidence>
<dbReference type="AlphaFoldDB" id="C0EFE4"/>
<keyword evidence="8" id="KW-1185">Reference proteome</keyword>
<evidence type="ECO:0000256" key="5">
    <source>
        <dbReference type="SAM" id="Phobius"/>
    </source>
</evidence>
<keyword evidence="2 5" id="KW-0812">Transmembrane</keyword>
<gene>
    <name evidence="7" type="ORF">CLOSTMETH_02586</name>
</gene>
<evidence type="ECO:0000256" key="1">
    <source>
        <dbReference type="ARBA" id="ARBA00004141"/>
    </source>
</evidence>
<comment type="subcellular location">
    <subcellularLocation>
        <location evidence="1">Membrane</location>
        <topology evidence="1">Multi-pass membrane protein</topology>
    </subcellularLocation>
</comment>
<dbReference type="Proteomes" id="UP000003340">
    <property type="component" value="Unassembled WGS sequence"/>
</dbReference>
<reference evidence="7 8" key="1">
    <citation type="submission" date="2009-01" db="EMBL/GenBank/DDBJ databases">
        <authorList>
            <person name="Fulton L."/>
            <person name="Clifton S."/>
            <person name="Fulton B."/>
            <person name="Xu J."/>
            <person name="Minx P."/>
            <person name="Pepin K.H."/>
            <person name="Johnson M."/>
            <person name="Bhonagiri V."/>
            <person name="Nash W.E."/>
            <person name="Mardis E.R."/>
            <person name="Wilson R.K."/>
        </authorList>
    </citation>
    <scope>NUCLEOTIDE SEQUENCE [LARGE SCALE GENOMIC DNA]</scope>
    <source>
        <strain evidence="7 8">DSM 5476</strain>
    </source>
</reference>
<evidence type="ECO:0000256" key="4">
    <source>
        <dbReference type="ARBA" id="ARBA00023136"/>
    </source>
</evidence>
<dbReference type="Pfam" id="PF06271">
    <property type="entry name" value="RDD"/>
    <property type="match status" value="1"/>
</dbReference>
<organism evidence="7 8">
    <name type="scientific">[Clostridium] methylpentosum DSM 5476</name>
    <dbReference type="NCBI Taxonomy" id="537013"/>
    <lineage>
        <taxon>Bacteria</taxon>
        <taxon>Bacillati</taxon>
        <taxon>Bacillota</taxon>
        <taxon>Clostridia</taxon>
        <taxon>Eubacteriales</taxon>
        <taxon>Oscillospiraceae</taxon>
        <taxon>Oscillospiraceae incertae sedis</taxon>
    </lineage>
</organism>
<accession>C0EFE4</accession>
<proteinExistence type="predicted"/>
<evidence type="ECO:0000256" key="3">
    <source>
        <dbReference type="ARBA" id="ARBA00022989"/>
    </source>
</evidence>
<reference evidence="7 8" key="2">
    <citation type="submission" date="2009-02" db="EMBL/GenBank/DDBJ databases">
        <title>Draft genome sequence of Clostridium methylpentosum (DSM 5476).</title>
        <authorList>
            <person name="Sudarsanam P."/>
            <person name="Ley R."/>
            <person name="Guruge J."/>
            <person name="Turnbaugh P.J."/>
            <person name="Mahowald M."/>
            <person name="Liep D."/>
            <person name="Gordon J."/>
        </authorList>
    </citation>
    <scope>NUCLEOTIDE SEQUENCE [LARGE SCALE GENOMIC DNA]</scope>
    <source>
        <strain evidence="7 8">DSM 5476</strain>
    </source>
</reference>
<evidence type="ECO:0000256" key="2">
    <source>
        <dbReference type="ARBA" id="ARBA00022692"/>
    </source>
</evidence>
<feature type="domain" description="RDD" evidence="6">
    <location>
        <begin position="9"/>
        <end position="80"/>
    </location>
</feature>